<proteinExistence type="predicted"/>
<dbReference type="EMBL" id="JABEBT010000006">
    <property type="protein sequence ID" value="KAF7639233.1"/>
    <property type="molecule type" value="Genomic_DNA"/>
</dbReference>
<comment type="caution">
    <text evidence="1">The sequence shown here is derived from an EMBL/GenBank/DDBJ whole genome shotgun (WGS) entry which is preliminary data.</text>
</comment>
<evidence type="ECO:0000313" key="1">
    <source>
        <dbReference type="EMBL" id="KAF7639233.1"/>
    </source>
</evidence>
<evidence type="ECO:0000313" key="2">
    <source>
        <dbReference type="Proteomes" id="UP000605970"/>
    </source>
</evidence>
<dbReference type="Proteomes" id="UP000605970">
    <property type="component" value="Unassembled WGS sequence"/>
</dbReference>
<reference evidence="1" key="1">
    <citation type="journal article" date="2020" name="Ecol. Evol.">
        <title>Genome structure and content of the rice root-knot nematode (Meloidogyne graminicola).</title>
        <authorList>
            <person name="Phan N.T."/>
            <person name="Danchin E.G.J."/>
            <person name="Klopp C."/>
            <person name="Perfus-Barbeoch L."/>
            <person name="Kozlowski D.K."/>
            <person name="Koutsovoulos G.D."/>
            <person name="Lopez-Roques C."/>
            <person name="Bouchez O."/>
            <person name="Zahm M."/>
            <person name="Besnard G."/>
            <person name="Bellafiore S."/>
        </authorList>
    </citation>
    <scope>NUCLEOTIDE SEQUENCE</scope>
    <source>
        <strain evidence="1">VN-18</strain>
    </source>
</reference>
<gene>
    <name evidence="1" type="ORF">Mgra_00001194</name>
</gene>
<keyword evidence="2" id="KW-1185">Reference proteome</keyword>
<organism evidence="1 2">
    <name type="scientific">Meloidogyne graminicola</name>
    <dbReference type="NCBI Taxonomy" id="189291"/>
    <lineage>
        <taxon>Eukaryota</taxon>
        <taxon>Metazoa</taxon>
        <taxon>Ecdysozoa</taxon>
        <taxon>Nematoda</taxon>
        <taxon>Chromadorea</taxon>
        <taxon>Rhabditida</taxon>
        <taxon>Tylenchina</taxon>
        <taxon>Tylenchomorpha</taxon>
        <taxon>Tylenchoidea</taxon>
        <taxon>Meloidogynidae</taxon>
        <taxon>Meloidogyninae</taxon>
        <taxon>Meloidogyne</taxon>
    </lineage>
</organism>
<name>A0A8T0A2F9_9BILA</name>
<sequence>MPFCLSIPHFLSHTSIFYQRKKKYSFYFRLLPLMHLSSKNLKVVVTYINKLAGFFEESKIYLIKNNYFLYFHLSHPNYL</sequence>
<accession>A0A8T0A2F9</accession>
<protein>
    <submittedName>
        <fullName evidence="1">Uncharacterized protein</fullName>
    </submittedName>
</protein>
<dbReference type="AlphaFoldDB" id="A0A8T0A2F9"/>